<keyword evidence="3" id="KW-1185">Reference proteome</keyword>
<dbReference type="Gene3D" id="3.30.1490.300">
    <property type="match status" value="1"/>
</dbReference>
<keyword evidence="1" id="KW-0812">Transmembrane</keyword>
<feature type="transmembrane region" description="Helical" evidence="1">
    <location>
        <begin position="326"/>
        <end position="350"/>
    </location>
</feature>
<evidence type="ECO:0000313" key="3">
    <source>
        <dbReference type="Proteomes" id="UP000282076"/>
    </source>
</evidence>
<dbReference type="PANTHER" id="PTHR32432">
    <property type="entry name" value="CELL DIVISION PROTEIN FTSA-RELATED"/>
    <property type="match status" value="1"/>
</dbReference>
<dbReference type="InterPro" id="IPR043129">
    <property type="entry name" value="ATPase_NBD"/>
</dbReference>
<comment type="caution">
    <text evidence="2">The sequence shown here is derived from an EMBL/GenBank/DDBJ whole genome shotgun (WGS) entry which is preliminary data.</text>
</comment>
<evidence type="ECO:0000313" key="2">
    <source>
        <dbReference type="EMBL" id="RKP57209.1"/>
    </source>
</evidence>
<dbReference type="Proteomes" id="UP000282076">
    <property type="component" value="Unassembled WGS sequence"/>
</dbReference>
<dbReference type="InterPro" id="IPR050696">
    <property type="entry name" value="FtsA/MreB"/>
</dbReference>
<dbReference type="EMBL" id="RBZM01000002">
    <property type="protein sequence ID" value="RKP57209.1"/>
    <property type="molecule type" value="Genomic_DNA"/>
</dbReference>
<dbReference type="RefSeq" id="WP_120974824.1">
    <property type="nucleotide sequence ID" value="NZ_RBZM01000002.1"/>
</dbReference>
<name>A0A494Y3G8_9BACL</name>
<sequence length="520" mass="57277">MFNSAAQSIGIALDESGVRFVKLKKRKKWEVERSGYLPLPPGMFNDDQIVDKEQLQELLAKWVKSQKLKGNSVTISIPSSKIIIRRLTIPSVNAKEISQLVRLEVETTLHLPFEDPVFDYVTIDKDDTGSHILVFAASRQIVQAYIHLMEGAGLKVKGVELTATALARAITTVQKEPLRETMLVNREASNLEIHMFHEGMPVFVRAIPLNDLTDEDEQGLNAGKLAEIMAEISRMLNFYQFSIYDGNSRIQRALITGIEEGSLQLLAELQQAQSEIDIQLVDFGEYFSNSAASEVAASAMAIGLAIPQTEPEKLNLLPGHDREAKLLPLILASAVFVWILGMAAAGYTYFDNKSTLADQKESIQSGNEQLSSLENKLIARNQQAQSSVRSNPIEVISEVQKHRKDAVAIMEELSNKLPEGSDIETLHYSQSDQITLTVSVSRVEDASRYLFSLRSMSFASGAQLQSLTKETIGLLVSNSDDGGTSAIAPSTARLPGIVKQTAIYSVQFKKTEAEVNGNHS</sequence>
<dbReference type="PANTHER" id="PTHR32432:SF3">
    <property type="entry name" value="ETHANOLAMINE UTILIZATION PROTEIN EUTJ"/>
    <property type="match status" value="1"/>
</dbReference>
<dbReference type="Gene3D" id="3.30.420.40">
    <property type="match status" value="2"/>
</dbReference>
<dbReference type="OrthoDB" id="2690797at2"/>
<protein>
    <submittedName>
        <fullName evidence="2">Uncharacterized protein</fullName>
    </submittedName>
</protein>
<gene>
    <name evidence="2" type="ORF">D7Z26_04290</name>
</gene>
<dbReference type="InterPro" id="IPR005883">
    <property type="entry name" value="PilM"/>
</dbReference>
<keyword evidence="1" id="KW-0472">Membrane</keyword>
<organism evidence="2 3">
    <name type="scientific">Cohnella endophytica</name>
    <dbReference type="NCBI Taxonomy" id="2419778"/>
    <lineage>
        <taxon>Bacteria</taxon>
        <taxon>Bacillati</taxon>
        <taxon>Bacillota</taxon>
        <taxon>Bacilli</taxon>
        <taxon>Bacillales</taxon>
        <taxon>Paenibacillaceae</taxon>
        <taxon>Cohnella</taxon>
    </lineage>
</organism>
<dbReference type="Pfam" id="PF11104">
    <property type="entry name" value="PilM_2"/>
    <property type="match status" value="1"/>
</dbReference>
<evidence type="ECO:0000256" key="1">
    <source>
        <dbReference type="SAM" id="Phobius"/>
    </source>
</evidence>
<keyword evidence="1" id="KW-1133">Transmembrane helix</keyword>
<accession>A0A494Y3G8</accession>
<reference evidence="2 3" key="1">
    <citation type="submission" date="2018-10" db="EMBL/GenBank/DDBJ databases">
        <title>Cohnella sp. M2MS4P-1, whole genome shotgun sequence.</title>
        <authorList>
            <person name="Tuo L."/>
        </authorList>
    </citation>
    <scope>NUCLEOTIDE SEQUENCE [LARGE SCALE GENOMIC DNA]</scope>
    <source>
        <strain evidence="2 3">M2MS4P-1</strain>
    </source>
</reference>
<dbReference type="AlphaFoldDB" id="A0A494Y3G8"/>
<dbReference type="SUPFAM" id="SSF53067">
    <property type="entry name" value="Actin-like ATPase domain"/>
    <property type="match status" value="1"/>
</dbReference>
<proteinExistence type="predicted"/>